<dbReference type="PRINTS" id="PR00721">
    <property type="entry name" value="STOMATIN"/>
</dbReference>
<dbReference type="STRING" id="395961.Cyan7425_4599"/>
<comment type="similarity">
    <text evidence="1">Belongs to the band 7/mec-2 family.</text>
</comment>
<dbReference type="GO" id="GO:0098552">
    <property type="term" value="C:side of membrane"/>
    <property type="evidence" value="ECO:0007669"/>
    <property type="project" value="UniProtKB-ARBA"/>
</dbReference>
<accession>B8HKR3</accession>
<dbReference type="FunFam" id="3.30.479.30:FF:000004">
    <property type="entry name" value="Putative membrane protease family, stomatin"/>
    <property type="match status" value="1"/>
</dbReference>
<dbReference type="InterPro" id="IPR001972">
    <property type="entry name" value="Stomatin_HflK_fam"/>
</dbReference>
<organism evidence="4">
    <name type="scientific">Cyanothece sp. (strain PCC 7425 / ATCC 29141)</name>
    <dbReference type="NCBI Taxonomy" id="395961"/>
    <lineage>
        <taxon>Bacteria</taxon>
        <taxon>Bacillati</taxon>
        <taxon>Cyanobacteriota</taxon>
        <taxon>Cyanophyceae</taxon>
        <taxon>Gomontiellales</taxon>
        <taxon>Cyanothecaceae</taxon>
        <taxon>Cyanothece</taxon>
    </lineage>
</organism>
<dbReference type="InterPro" id="IPR036013">
    <property type="entry name" value="Band_7/SPFH_dom_sf"/>
</dbReference>
<dbReference type="CDD" id="cd08826">
    <property type="entry name" value="SPFH_eoslipins_u1"/>
    <property type="match status" value="1"/>
</dbReference>
<feature type="domain" description="Band 7" evidence="3">
    <location>
        <begin position="75"/>
        <end position="232"/>
    </location>
</feature>
<dbReference type="KEGG" id="cyn:Cyan7425_4599"/>
<dbReference type="InterPro" id="IPR001107">
    <property type="entry name" value="Band_7"/>
</dbReference>
<keyword evidence="2" id="KW-0812">Transmembrane</keyword>
<dbReference type="Pfam" id="PF01145">
    <property type="entry name" value="Band_7"/>
    <property type="match status" value="1"/>
</dbReference>
<dbReference type="GO" id="GO:0005886">
    <property type="term" value="C:plasma membrane"/>
    <property type="evidence" value="ECO:0007669"/>
    <property type="project" value="InterPro"/>
</dbReference>
<dbReference type="OrthoDB" id="9809197at2"/>
<evidence type="ECO:0000256" key="2">
    <source>
        <dbReference type="SAM" id="Phobius"/>
    </source>
</evidence>
<dbReference type="AlphaFoldDB" id="B8HKR3"/>
<dbReference type="Gene3D" id="3.30.479.30">
    <property type="entry name" value="Band 7 domain"/>
    <property type="match status" value="1"/>
</dbReference>
<evidence type="ECO:0000256" key="1">
    <source>
        <dbReference type="ARBA" id="ARBA00008164"/>
    </source>
</evidence>
<evidence type="ECO:0000259" key="3">
    <source>
        <dbReference type="SMART" id="SM00244"/>
    </source>
</evidence>
<gene>
    <name evidence="4" type="ordered locus">Cyan7425_4599</name>
</gene>
<dbReference type="InterPro" id="IPR043202">
    <property type="entry name" value="Band-7_stomatin-like"/>
</dbReference>
<reference evidence="4" key="1">
    <citation type="submission" date="2009-01" db="EMBL/GenBank/DDBJ databases">
        <title>Complete sequence of chromosome Cyanothece sp. PCC 7425.</title>
        <authorList>
            <consortium name="US DOE Joint Genome Institute"/>
            <person name="Lucas S."/>
            <person name="Copeland A."/>
            <person name="Lapidus A."/>
            <person name="Glavina del Rio T."/>
            <person name="Dalin E."/>
            <person name="Tice H."/>
            <person name="Bruce D."/>
            <person name="Goodwin L."/>
            <person name="Pitluck S."/>
            <person name="Sims D."/>
            <person name="Meineke L."/>
            <person name="Brettin T."/>
            <person name="Detter J.C."/>
            <person name="Han C."/>
            <person name="Larimer F."/>
            <person name="Land M."/>
            <person name="Hauser L."/>
            <person name="Kyrpides N."/>
            <person name="Ovchinnikova G."/>
            <person name="Liberton M."/>
            <person name="Stoeckel J."/>
            <person name="Banerjee A."/>
            <person name="Singh A."/>
            <person name="Page L."/>
            <person name="Sato H."/>
            <person name="Zhao L."/>
            <person name="Sherman L."/>
            <person name="Pakrasi H."/>
            <person name="Richardson P."/>
        </authorList>
    </citation>
    <scope>NUCLEOTIDE SEQUENCE</scope>
    <source>
        <strain evidence="4">PCC 7425</strain>
    </source>
</reference>
<dbReference type="EMBL" id="CP001344">
    <property type="protein sequence ID" value="ACL46907.1"/>
    <property type="molecule type" value="Genomic_DNA"/>
</dbReference>
<dbReference type="eggNOG" id="COG0330">
    <property type="taxonomic scope" value="Bacteria"/>
</dbReference>
<proteinExistence type="inferred from homology"/>
<protein>
    <submittedName>
        <fullName evidence="4">Band 7 protein</fullName>
    </submittedName>
</protein>
<keyword evidence="2" id="KW-1133">Transmembrane helix</keyword>
<keyword evidence="2" id="KW-0472">Membrane</keyword>
<dbReference type="Gene3D" id="6.10.250.2090">
    <property type="match status" value="1"/>
</dbReference>
<evidence type="ECO:0000313" key="4">
    <source>
        <dbReference type="EMBL" id="ACL46907.1"/>
    </source>
</evidence>
<name>B8HKR3_CYAP4</name>
<dbReference type="HOGENOM" id="CLU_024949_3_3_3"/>
<dbReference type="PANTHER" id="PTHR10264:SF19">
    <property type="entry name" value="AT06885P-RELATED"/>
    <property type="match status" value="1"/>
</dbReference>
<dbReference type="SMART" id="SM00244">
    <property type="entry name" value="PHB"/>
    <property type="match status" value="1"/>
</dbReference>
<dbReference type="SUPFAM" id="SSF117892">
    <property type="entry name" value="Band 7/SPFH domain"/>
    <property type="match status" value="1"/>
</dbReference>
<dbReference type="PANTHER" id="PTHR10264">
    <property type="entry name" value="BAND 7 PROTEIN-RELATED"/>
    <property type="match status" value="1"/>
</dbReference>
<feature type="transmembrane region" description="Helical" evidence="2">
    <location>
        <begin position="31"/>
        <end position="50"/>
    </location>
</feature>
<sequence>MTQATTAPAPERAYAQPTSEHISLGSGLRNALTLLLVIPLGLIFLLPPLLQRQIPQPAEIAVFVLVSMIWKFLVSGIRVAAQWERGVILRLGKLVGVRGPGIFYVIPVIEYVRFVDTRTRVINIPRQKVITRDNVPASIDGALFFRIIIPAKAITVIEDFRFAIAQYAQAALRDVVGGLTLDEMLSEREQIQTRIMRNVETQIREWGLAVESVQLQDIELPEDLKRVMSRQASAEREKRATITKAEGDKLAAENLADAAETMARNPIALELRTLQTIDGLGASPSNTVILFPVEMGNLLKQLQAKSVDPNKLIDS</sequence>
<feature type="transmembrane region" description="Helical" evidence="2">
    <location>
        <begin position="62"/>
        <end position="81"/>
    </location>
</feature>